<dbReference type="PROSITE" id="PS51257">
    <property type="entry name" value="PROKAR_LIPOPROTEIN"/>
    <property type="match status" value="1"/>
</dbReference>
<proteinExistence type="predicted"/>
<organism evidence="2 3">
    <name type="scientific">Prosthecobacter debontii</name>
    <dbReference type="NCBI Taxonomy" id="48467"/>
    <lineage>
        <taxon>Bacteria</taxon>
        <taxon>Pseudomonadati</taxon>
        <taxon>Verrucomicrobiota</taxon>
        <taxon>Verrucomicrobiia</taxon>
        <taxon>Verrucomicrobiales</taxon>
        <taxon>Verrucomicrobiaceae</taxon>
        <taxon>Prosthecobacter</taxon>
    </lineage>
</organism>
<sequence length="256" mass="28813">MIVRLLLPMLILLGCSSCSSMQRLAKAGAAEPSAFLANGPKLQKTKAKYDPFLRVWRNDSREVWAKAEAKKKLYIAPVSLDYLRPMTQPLSRVEVREKSRQKEAQKLAVYMREQFALAFKNSPNAHYEIVDEPEKDALTLEMAIVEFNPNSIVAGITRRAINLIAVPGAESLVGRQLKGNIAMEGRVTDPAQKQSLYEFADAEQNQSALILSVHDYNAYSAARKIIRGWATQFEEVTRTKPGERVKDSAAFTLWLW</sequence>
<name>A0A1T4WT30_9BACT</name>
<evidence type="ECO:0000256" key="1">
    <source>
        <dbReference type="SAM" id="SignalP"/>
    </source>
</evidence>
<dbReference type="RefSeq" id="WP_176159188.1">
    <property type="nucleotide sequence ID" value="NZ_FUYE01000002.1"/>
</dbReference>
<evidence type="ECO:0000313" key="2">
    <source>
        <dbReference type="EMBL" id="SKA79998.1"/>
    </source>
</evidence>
<dbReference type="InterPro" id="IPR021747">
    <property type="entry name" value="DUF3313"/>
</dbReference>
<feature type="chain" id="PRO_5012594613" description="DUF3313 domain-containing protein" evidence="1">
    <location>
        <begin position="26"/>
        <end position="256"/>
    </location>
</feature>
<reference evidence="3" key="1">
    <citation type="submission" date="2017-02" db="EMBL/GenBank/DDBJ databases">
        <authorList>
            <person name="Varghese N."/>
            <person name="Submissions S."/>
        </authorList>
    </citation>
    <scope>NUCLEOTIDE SEQUENCE [LARGE SCALE GENOMIC DNA]</scope>
    <source>
        <strain evidence="3">ATCC 700200</strain>
    </source>
</reference>
<dbReference type="Pfam" id="PF11769">
    <property type="entry name" value="DUF3313"/>
    <property type="match status" value="1"/>
</dbReference>
<keyword evidence="3" id="KW-1185">Reference proteome</keyword>
<feature type="signal peptide" evidence="1">
    <location>
        <begin position="1"/>
        <end position="25"/>
    </location>
</feature>
<keyword evidence="1" id="KW-0732">Signal</keyword>
<dbReference type="Proteomes" id="UP000190774">
    <property type="component" value="Unassembled WGS sequence"/>
</dbReference>
<protein>
    <recommendedName>
        <fullName evidence="4">DUF3313 domain-containing protein</fullName>
    </recommendedName>
</protein>
<evidence type="ECO:0008006" key="4">
    <source>
        <dbReference type="Google" id="ProtNLM"/>
    </source>
</evidence>
<accession>A0A1T4WT30</accession>
<dbReference type="EMBL" id="FUYE01000002">
    <property type="protein sequence ID" value="SKA79998.1"/>
    <property type="molecule type" value="Genomic_DNA"/>
</dbReference>
<evidence type="ECO:0000313" key="3">
    <source>
        <dbReference type="Proteomes" id="UP000190774"/>
    </source>
</evidence>
<dbReference type="AlphaFoldDB" id="A0A1T4WT30"/>
<gene>
    <name evidence="2" type="ORF">SAMN02745166_00570</name>
</gene>